<protein>
    <recommendedName>
        <fullName evidence="3">Alpha/beta hydrolase</fullName>
    </recommendedName>
</protein>
<dbReference type="Pfam" id="PF06821">
    <property type="entry name" value="Ser_hydrolase"/>
    <property type="match status" value="1"/>
</dbReference>
<organism evidence="1 2">
    <name type="scientific">Candidatus Woykebacteria bacterium RBG_13_40_7b</name>
    <dbReference type="NCBI Taxonomy" id="1802594"/>
    <lineage>
        <taxon>Bacteria</taxon>
        <taxon>Candidatus Woykeibacteriota</taxon>
    </lineage>
</organism>
<comment type="caution">
    <text evidence="1">The sequence shown here is derived from an EMBL/GenBank/DDBJ whole genome shotgun (WGS) entry which is preliminary data.</text>
</comment>
<evidence type="ECO:0000313" key="1">
    <source>
        <dbReference type="EMBL" id="OGY25017.1"/>
    </source>
</evidence>
<proteinExistence type="predicted"/>
<reference evidence="1 2" key="1">
    <citation type="journal article" date="2016" name="Nat. Commun.">
        <title>Thousands of microbial genomes shed light on interconnected biogeochemical processes in an aquifer system.</title>
        <authorList>
            <person name="Anantharaman K."/>
            <person name="Brown C.T."/>
            <person name="Hug L.A."/>
            <person name="Sharon I."/>
            <person name="Castelle C.J."/>
            <person name="Probst A.J."/>
            <person name="Thomas B.C."/>
            <person name="Singh A."/>
            <person name="Wilkins M.J."/>
            <person name="Karaoz U."/>
            <person name="Brodie E.L."/>
            <person name="Williams K.H."/>
            <person name="Hubbard S.S."/>
            <person name="Banfield J.F."/>
        </authorList>
    </citation>
    <scope>NUCLEOTIDE SEQUENCE [LARGE SCALE GENOMIC DNA]</scope>
</reference>
<dbReference type="GO" id="GO:0016787">
    <property type="term" value="F:hydrolase activity"/>
    <property type="evidence" value="ECO:0007669"/>
    <property type="project" value="InterPro"/>
</dbReference>
<name>A0A1G1WCK1_9BACT</name>
<dbReference type="SUPFAM" id="SSF53474">
    <property type="entry name" value="alpha/beta-Hydrolases"/>
    <property type="match status" value="1"/>
</dbReference>
<accession>A0A1G1WCK1</accession>
<evidence type="ECO:0008006" key="3">
    <source>
        <dbReference type="Google" id="ProtNLM"/>
    </source>
</evidence>
<evidence type="ECO:0000313" key="2">
    <source>
        <dbReference type="Proteomes" id="UP000177103"/>
    </source>
</evidence>
<sequence length="190" mass="21870">MKKESKTKRLIIVHDWEGNPEEGWFPWLKKEMEENGWEVLVPAMPEPDHPIMDSWLAHLIRVAGGVDENTFLVGHSLGCITILRFLENLPSERKIGGAVLVAGFDNPLKYGALKNFFEAPIVWRKIRDRCKKFVSIHSQDDPYVPADNGERFKLNLKAQEIFVDGFRHFSGENGTYELPLVRDELLKISR</sequence>
<dbReference type="AlphaFoldDB" id="A0A1G1WCK1"/>
<dbReference type="PANTHER" id="PTHR15394">
    <property type="entry name" value="SERINE HYDROLASE RBBP9"/>
    <property type="match status" value="1"/>
</dbReference>
<dbReference type="InterPro" id="IPR010662">
    <property type="entry name" value="RBBP9/YdeN"/>
</dbReference>
<dbReference type="Gene3D" id="3.40.50.1820">
    <property type="entry name" value="alpha/beta hydrolase"/>
    <property type="match status" value="1"/>
</dbReference>
<gene>
    <name evidence="1" type="ORF">A2Y57_02515</name>
</gene>
<dbReference type="EMBL" id="MHCQ01000004">
    <property type="protein sequence ID" value="OGY25017.1"/>
    <property type="molecule type" value="Genomic_DNA"/>
</dbReference>
<dbReference type="PANTHER" id="PTHR15394:SF3">
    <property type="entry name" value="SERINE HYDROLASE RBBP9"/>
    <property type="match status" value="1"/>
</dbReference>
<dbReference type="Proteomes" id="UP000177103">
    <property type="component" value="Unassembled WGS sequence"/>
</dbReference>
<dbReference type="InterPro" id="IPR029058">
    <property type="entry name" value="AB_hydrolase_fold"/>
</dbReference>